<feature type="transmembrane region" description="Helical" evidence="5">
    <location>
        <begin position="302"/>
        <end position="323"/>
    </location>
</feature>
<dbReference type="SMART" id="SM00283">
    <property type="entry name" value="MA"/>
    <property type="match status" value="1"/>
</dbReference>
<dbReference type="InterPro" id="IPR032255">
    <property type="entry name" value="HBM"/>
</dbReference>
<dbReference type="SMART" id="SM00304">
    <property type="entry name" value="HAMP"/>
    <property type="match status" value="1"/>
</dbReference>
<protein>
    <submittedName>
        <fullName evidence="9">Methyl-accepting chemotaxis protein</fullName>
    </submittedName>
</protein>
<evidence type="ECO:0000256" key="3">
    <source>
        <dbReference type="PROSITE-ProRule" id="PRU00284"/>
    </source>
</evidence>
<evidence type="ECO:0000256" key="1">
    <source>
        <dbReference type="ARBA" id="ARBA00023224"/>
    </source>
</evidence>
<dbReference type="GO" id="GO:0007165">
    <property type="term" value="P:signal transduction"/>
    <property type="evidence" value="ECO:0007669"/>
    <property type="project" value="UniProtKB-KW"/>
</dbReference>
<dbReference type="RefSeq" id="WP_309307132.1">
    <property type="nucleotide sequence ID" value="NZ_CP133594.1"/>
</dbReference>
<evidence type="ECO:0000256" key="5">
    <source>
        <dbReference type="SAM" id="Phobius"/>
    </source>
</evidence>
<comment type="similarity">
    <text evidence="2">Belongs to the methyl-accepting chemotaxis (MCP) protein family.</text>
</comment>
<evidence type="ECO:0000256" key="2">
    <source>
        <dbReference type="ARBA" id="ARBA00029447"/>
    </source>
</evidence>
<dbReference type="Pfam" id="PF00015">
    <property type="entry name" value="MCPsignal"/>
    <property type="match status" value="1"/>
</dbReference>
<evidence type="ECO:0000313" key="9">
    <source>
        <dbReference type="EMBL" id="WMW21347.1"/>
    </source>
</evidence>
<name>A0AA51YFY2_9EURY</name>
<feature type="domain" description="Methyl-accepting transducer" evidence="6">
    <location>
        <begin position="396"/>
        <end position="632"/>
    </location>
</feature>
<feature type="domain" description="HBM" evidence="8">
    <location>
        <begin position="45"/>
        <end position="298"/>
    </location>
</feature>
<dbReference type="PANTHER" id="PTHR32089:SF112">
    <property type="entry name" value="LYSOZYME-LIKE PROTEIN-RELATED"/>
    <property type="match status" value="1"/>
</dbReference>
<reference evidence="9" key="1">
    <citation type="submission" date="2023-08" db="EMBL/GenBank/DDBJ databases">
        <title>Methanolobus mangrovi sp. nov. and Methanolobus sediminis sp. nov, two novel methylotrophic methanogens isolated from mangrove sediments in China.</title>
        <authorList>
            <person name="Zhou J."/>
        </authorList>
    </citation>
    <scope>NUCLEOTIDE SEQUENCE</scope>
    <source>
        <strain evidence="9">FTZ2</strain>
    </source>
</reference>
<evidence type="ECO:0000259" key="6">
    <source>
        <dbReference type="PROSITE" id="PS50111"/>
    </source>
</evidence>
<dbReference type="KEGG" id="mmav:RE476_08005"/>
<feature type="transmembrane region" description="Helical" evidence="5">
    <location>
        <begin position="17"/>
        <end position="37"/>
    </location>
</feature>
<sequence length="683" mass="73953">MFEDIIKKLENIQIKNLLLGSFAVLLILTAIVGYSGYNGMQKVDDRVIKADDMNRLVKYMKDARFDEATYQLTMDDVYATQVNTVVNDIVAQTEASKVSFKDAANDQQMDDVQKAALTYNTAFNRYVELEGQKEETEAAMIQQGLVLEELINEVLISQDEDYTQALEQNANNVLLEEEFENVEYANRLSQLLLQARGERLRFMMHVDHQYAENVNELMDEIIVISETLDSRFQNKADKENVQAIVAATNAYKSDFNSYVSYAEQQVVASEEMHEAASDVQVITEEARADQKEKMDQEMSSSILTMIVMVVLAIIVGSVMALFISKMISKAVNEMLDAANKVAAGDLTVELENDSSNELGQLSNALRSMVGNLTGLISEVQEGASRVASTSQEISASSEQMTASSGQISETVTDISQGAQIQSSKAIEVSNAMNDMSVSVQEIASNAQNAAQNASMASETIRGIGKESEKLLAQMDEIQGAVSDSAKVIRELDGKSKQIGDIVNLITSIADQTNLLALNAAIEAARAGEHGRGFAVVADEVRKLAEDSSRATKDISVLIQDIQNGSNEAVDAMEKGTSKVSVGAASLKETVEAVRSIVEGSEQIARMAQEIAAAAEEQAASIEEVTASVEEVSSISEQSAAGTEQASASVQEQTASMEELSASAQQLADLANSLMQGAAKFRIE</sequence>
<dbReference type="PROSITE" id="PS50885">
    <property type="entry name" value="HAMP"/>
    <property type="match status" value="1"/>
</dbReference>
<feature type="compositionally biased region" description="Polar residues" evidence="4">
    <location>
        <begin position="641"/>
        <end position="655"/>
    </location>
</feature>
<dbReference type="GeneID" id="84230076"/>
<proteinExistence type="inferred from homology"/>
<evidence type="ECO:0000256" key="4">
    <source>
        <dbReference type="SAM" id="MobiDB-lite"/>
    </source>
</evidence>
<keyword evidence="1 3" id="KW-0807">Transducer</keyword>
<feature type="domain" description="HAMP" evidence="7">
    <location>
        <begin position="325"/>
        <end position="377"/>
    </location>
</feature>
<dbReference type="GO" id="GO:0016020">
    <property type="term" value="C:membrane"/>
    <property type="evidence" value="ECO:0007669"/>
    <property type="project" value="InterPro"/>
</dbReference>
<organism evidence="9 10">
    <name type="scientific">Methanolobus mangrovi</name>
    <dbReference type="NCBI Taxonomy" id="3072977"/>
    <lineage>
        <taxon>Archaea</taxon>
        <taxon>Methanobacteriati</taxon>
        <taxon>Methanobacteriota</taxon>
        <taxon>Stenosarchaea group</taxon>
        <taxon>Methanomicrobia</taxon>
        <taxon>Methanosarcinales</taxon>
        <taxon>Methanosarcinaceae</taxon>
        <taxon>Methanolobus</taxon>
    </lineage>
</organism>
<dbReference type="PANTHER" id="PTHR32089">
    <property type="entry name" value="METHYL-ACCEPTING CHEMOTAXIS PROTEIN MCPB"/>
    <property type="match status" value="1"/>
</dbReference>
<dbReference type="InterPro" id="IPR004089">
    <property type="entry name" value="MCPsignal_dom"/>
</dbReference>
<dbReference type="Gene3D" id="6.10.340.10">
    <property type="match status" value="1"/>
</dbReference>
<dbReference type="SMART" id="SM01358">
    <property type="entry name" value="HBM"/>
    <property type="match status" value="1"/>
</dbReference>
<dbReference type="SUPFAM" id="SSF58104">
    <property type="entry name" value="Methyl-accepting chemotaxis protein (MCP) signaling domain"/>
    <property type="match status" value="1"/>
</dbReference>
<dbReference type="Pfam" id="PF16591">
    <property type="entry name" value="HBM"/>
    <property type="match status" value="1"/>
</dbReference>
<dbReference type="PROSITE" id="PS50111">
    <property type="entry name" value="CHEMOTAXIS_TRANSDUC_2"/>
    <property type="match status" value="1"/>
</dbReference>
<keyword evidence="5" id="KW-0472">Membrane</keyword>
<dbReference type="Gene3D" id="1.20.1440.210">
    <property type="match status" value="1"/>
</dbReference>
<dbReference type="Gene3D" id="1.10.287.950">
    <property type="entry name" value="Methyl-accepting chemotaxis protein"/>
    <property type="match status" value="1"/>
</dbReference>
<dbReference type="FunFam" id="1.10.287.950:FF:000001">
    <property type="entry name" value="Methyl-accepting chemotaxis sensory transducer"/>
    <property type="match status" value="1"/>
</dbReference>
<dbReference type="PROSITE" id="PS51753">
    <property type="entry name" value="HBM"/>
    <property type="match status" value="1"/>
</dbReference>
<keyword evidence="5" id="KW-0812">Transmembrane</keyword>
<dbReference type="Proteomes" id="UP001183006">
    <property type="component" value="Chromosome"/>
</dbReference>
<dbReference type="CDD" id="cd11386">
    <property type="entry name" value="MCP_signal"/>
    <property type="match status" value="1"/>
</dbReference>
<accession>A0AA51YFY2</accession>
<dbReference type="Pfam" id="PF00672">
    <property type="entry name" value="HAMP"/>
    <property type="match status" value="1"/>
</dbReference>
<evidence type="ECO:0000259" key="7">
    <source>
        <dbReference type="PROSITE" id="PS50885"/>
    </source>
</evidence>
<gene>
    <name evidence="9" type="ORF">RE476_08005</name>
</gene>
<dbReference type="CDD" id="cd06225">
    <property type="entry name" value="HAMP"/>
    <property type="match status" value="1"/>
</dbReference>
<dbReference type="EMBL" id="CP133594">
    <property type="protein sequence ID" value="WMW21347.1"/>
    <property type="molecule type" value="Genomic_DNA"/>
</dbReference>
<dbReference type="InterPro" id="IPR003660">
    <property type="entry name" value="HAMP_dom"/>
</dbReference>
<evidence type="ECO:0000313" key="10">
    <source>
        <dbReference type="Proteomes" id="UP001183006"/>
    </source>
</evidence>
<dbReference type="AlphaFoldDB" id="A0AA51YFY2"/>
<keyword evidence="5" id="KW-1133">Transmembrane helix</keyword>
<keyword evidence="10" id="KW-1185">Reference proteome</keyword>
<feature type="region of interest" description="Disordered" evidence="4">
    <location>
        <begin position="632"/>
        <end position="659"/>
    </location>
</feature>
<evidence type="ECO:0000259" key="8">
    <source>
        <dbReference type="PROSITE" id="PS51753"/>
    </source>
</evidence>